<dbReference type="Proteomes" id="UP000287394">
    <property type="component" value="Chromosome"/>
</dbReference>
<keyword evidence="1" id="KW-0328">Glycosyltransferase</keyword>
<protein>
    <submittedName>
        <fullName evidence="3">Uncharacterized protein</fullName>
    </submittedName>
</protein>
<evidence type="ECO:0000313" key="3">
    <source>
        <dbReference type="EMBL" id="BDI33046.1"/>
    </source>
</evidence>
<dbReference type="SUPFAM" id="SSF53756">
    <property type="entry name" value="UDP-Glycosyltransferase/glycogen phosphorylase"/>
    <property type="match status" value="1"/>
</dbReference>
<evidence type="ECO:0000313" key="4">
    <source>
        <dbReference type="Proteomes" id="UP000287394"/>
    </source>
</evidence>
<dbReference type="EMBL" id="AP025739">
    <property type="protein sequence ID" value="BDI33046.1"/>
    <property type="molecule type" value="Genomic_DNA"/>
</dbReference>
<reference evidence="3 4" key="1">
    <citation type="journal article" date="2019" name="Int. J. Syst. Evol. Microbiol.">
        <title>Capsulimonas corticalis gen. nov., sp. nov., an aerobic capsulated bacterium, of a novel bacterial order, Capsulimonadales ord. nov., of the class Armatimonadia of the phylum Armatimonadetes.</title>
        <authorList>
            <person name="Li J."/>
            <person name="Kudo C."/>
            <person name="Tonouchi A."/>
        </authorList>
    </citation>
    <scope>NUCLEOTIDE SEQUENCE [LARGE SCALE GENOMIC DNA]</scope>
    <source>
        <strain evidence="3 4">AX-7</strain>
    </source>
</reference>
<keyword evidence="4" id="KW-1185">Reference proteome</keyword>
<sequence length="320" mass="34929">MVGGGMAESLTGNPLVRRVLTFDKRGIDSRIDHFAPFLCRLSRENYDLVINLHPSAKSFLMAWATGAKTRVTFHKQMGVDPSTGRVAHAIDDFSKELRAIGILEVLDRRMDFIAPETAYASLEIKLRTMGWREGSKLLVINPSASRPINRWPLERFQALAAHFAQTPNCQVIVTGAPRSFRTVMDALDEVSLAAAVAAVDPRIIDLAGLLTVKELGALLARADTFLTCDTGPMHIGAAVGSPMVVLSGAADPNRTGPIGENATVLIDRTLSCVPCRDRLCARGDVMCMQNLSVENVIAAVTERLGWNLRRNRGRRLPMVS</sequence>
<dbReference type="GO" id="GO:0005829">
    <property type="term" value="C:cytosol"/>
    <property type="evidence" value="ECO:0007669"/>
    <property type="project" value="TreeGrafter"/>
</dbReference>
<proteinExistence type="predicted"/>
<gene>
    <name evidence="3" type="ORF">CCAX7_50970</name>
</gene>
<dbReference type="InterPro" id="IPR051199">
    <property type="entry name" value="LPS_LOS_Heptosyltrfase"/>
</dbReference>
<evidence type="ECO:0000256" key="1">
    <source>
        <dbReference type="ARBA" id="ARBA00022676"/>
    </source>
</evidence>
<dbReference type="GO" id="GO:0008713">
    <property type="term" value="F:ADP-heptose-lipopolysaccharide heptosyltransferase activity"/>
    <property type="evidence" value="ECO:0007669"/>
    <property type="project" value="TreeGrafter"/>
</dbReference>
<accession>A0A402CP52</accession>
<dbReference type="KEGG" id="ccot:CCAX7_50970"/>
<dbReference type="PANTHER" id="PTHR30160:SF1">
    <property type="entry name" value="LIPOPOLYSACCHARIDE 1,2-N-ACETYLGLUCOSAMINETRANSFERASE-RELATED"/>
    <property type="match status" value="1"/>
</dbReference>
<dbReference type="PANTHER" id="PTHR30160">
    <property type="entry name" value="TETRAACYLDISACCHARIDE 4'-KINASE-RELATED"/>
    <property type="match status" value="1"/>
</dbReference>
<dbReference type="CDD" id="cd03789">
    <property type="entry name" value="GT9_LPS_heptosyltransferase"/>
    <property type="match status" value="1"/>
</dbReference>
<dbReference type="InterPro" id="IPR002201">
    <property type="entry name" value="Glyco_trans_9"/>
</dbReference>
<dbReference type="Gene3D" id="3.40.50.2000">
    <property type="entry name" value="Glycogen Phosphorylase B"/>
    <property type="match status" value="2"/>
</dbReference>
<dbReference type="Pfam" id="PF01075">
    <property type="entry name" value="Glyco_transf_9"/>
    <property type="match status" value="1"/>
</dbReference>
<dbReference type="AlphaFoldDB" id="A0A402CP52"/>
<organism evidence="3 4">
    <name type="scientific">Capsulimonas corticalis</name>
    <dbReference type="NCBI Taxonomy" id="2219043"/>
    <lineage>
        <taxon>Bacteria</taxon>
        <taxon>Bacillati</taxon>
        <taxon>Armatimonadota</taxon>
        <taxon>Armatimonadia</taxon>
        <taxon>Capsulimonadales</taxon>
        <taxon>Capsulimonadaceae</taxon>
        <taxon>Capsulimonas</taxon>
    </lineage>
</organism>
<dbReference type="GO" id="GO:0009244">
    <property type="term" value="P:lipopolysaccharide core region biosynthetic process"/>
    <property type="evidence" value="ECO:0007669"/>
    <property type="project" value="TreeGrafter"/>
</dbReference>
<keyword evidence="2" id="KW-0808">Transferase</keyword>
<name>A0A402CP52_9BACT</name>
<evidence type="ECO:0000256" key="2">
    <source>
        <dbReference type="ARBA" id="ARBA00022679"/>
    </source>
</evidence>